<proteinExistence type="predicted"/>
<name>A0ABY4Y960_9GAMM</name>
<keyword evidence="2" id="KW-1185">Reference proteome</keyword>
<protein>
    <submittedName>
        <fullName evidence="1">Uncharacterized protein</fullName>
    </submittedName>
</protein>
<sequence>MSMELMHILSYRNPAVVSYFCHHHPEFSMQEGELLFADLLAWLWLNHQRAKQGKKTYLFGPLLILDQLWHAFILHTRDYVHFSQHYFGAYMHHDVEPIGFEHFMEEDELRDYLQDCFGYLGEEWVARRFADAL</sequence>
<dbReference type="RefSeq" id="WP_252580658.1">
    <property type="nucleotide sequence ID" value="NZ_CP071527.1"/>
</dbReference>
<accession>A0ABY4Y960</accession>
<dbReference type="Proteomes" id="UP001057474">
    <property type="component" value="Chromosome"/>
</dbReference>
<gene>
    <name evidence="1" type="ORF">J2N86_02260</name>
</gene>
<evidence type="ECO:0000313" key="2">
    <source>
        <dbReference type="Proteomes" id="UP001057474"/>
    </source>
</evidence>
<reference evidence="1" key="1">
    <citation type="submission" date="2021-03" db="EMBL/GenBank/DDBJ databases">
        <title>Legionella lytica PCM 2298.</title>
        <authorList>
            <person name="Koper P."/>
        </authorList>
    </citation>
    <scope>NUCLEOTIDE SEQUENCE</scope>
    <source>
        <strain evidence="1">PCM 2298</strain>
    </source>
</reference>
<organism evidence="1 2">
    <name type="scientific">Legionella lytica</name>
    <dbReference type="NCBI Taxonomy" id="96232"/>
    <lineage>
        <taxon>Bacteria</taxon>
        <taxon>Pseudomonadati</taxon>
        <taxon>Pseudomonadota</taxon>
        <taxon>Gammaproteobacteria</taxon>
        <taxon>Legionellales</taxon>
        <taxon>Legionellaceae</taxon>
        <taxon>Legionella</taxon>
    </lineage>
</organism>
<evidence type="ECO:0000313" key="1">
    <source>
        <dbReference type="EMBL" id="USQ14178.1"/>
    </source>
</evidence>
<dbReference type="EMBL" id="CP071527">
    <property type="protein sequence ID" value="USQ14178.1"/>
    <property type="molecule type" value="Genomic_DNA"/>
</dbReference>